<comment type="caution">
    <text evidence="3">The sequence shown here is derived from an EMBL/GenBank/DDBJ whole genome shotgun (WGS) entry which is preliminary data.</text>
</comment>
<dbReference type="PANTHER" id="PTHR36223:SF1">
    <property type="entry name" value="TRANSCRIPTION ELONGATION FACTOR EAF N-TERMINAL DOMAIN-CONTAINING PROTEIN"/>
    <property type="match status" value="1"/>
</dbReference>
<feature type="compositionally biased region" description="Basic and acidic residues" evidence="1">
    <location>
        <begin position="377"/>
        <end position="392"/>
    </location>
</feature>
<gene>
    <name evidence="3" type="ORF">SCLTRI_LOCUS1543</name>
</gene>
<evidence type="ECO:0000313" key="4">
    <source>
        <dbReference type="Proteomes" id="UP000624404"/>
    </source>
</evidence>
<feature type="region of interest" description="Disordered" evidence="1">
    <location>
        <begin position="313"/>
        <end position="416"/>
    </location>
</feature>
<feature type="compositionally biased region" description="Acidic residues" evidence="1">
    <location>
        <begin position="396"/>
        <end position="408"/>
    </location>
</feature>
<evidence type="ECO:0000313" key="3">
    <source>
        <dbReference type="EMBL" id="CAD6441752.1"/>
    </source>
</evidence>
<reference evidence="3" key="1">
    <citation type="submission" date="2020-10" db="EMBL/GenBank/DDBJ databases">
        <authorList>
            <person name="Kusch S."/>
        </authorList>
    </citation>
    <scope>NUCLEOTIDE SEQUENCE</scope>
    <source>
        <strain evidence="3">SwB9</strain>
    </source>
</reference>
<feature type="region of interest" description="Disordered" evidence="1">
    <location>
        <begin position="1"/>
        <end position="22"/>
    </location>
</feature>
<dbReference type="Proteomes" id="UP000624404">
    <property type="component" value="Unassembled WGS sequence"/>
</dbReference>
<protein>
    <submittedName>
        <fullName evidence="3">4bb59674-6a75-4b5c-b1a2-25db1f5c63f6-CDS</fullName>
    </submittedName>
</protein>
<evidence type="ECO:0000259" key="2">
    <source>
        <dbReference type="Pfam" id="PF25534"/>
    </source>
</evidence>
<proteinExistence type="predicted"/>
<keyword evidence="4" id="KW-1185">Reference proteome</keyword>
<feature type="region of interest" description="Disordered" evidence="1">
    <location>
        <begin position="270"/>
        <end position="297"/>
    </location>
</feature>
<feature type="compositionally biased region" description="Low complexity" evidence="1">
    <location>
        <begin position="271"/>
        <end position="282"/>
    </location>
</feature>
<feature type="compositionally biased region" description="Polar residues" evidence="1">
    <location>
        <begin position="317"/>
        <end position="333"/>
    </location>
</feature>
<organism evidence="3 4">
    <name type="scientific">Sclerotinia trifoliorum</name>
    <dbReference type="NCBI Taxonomy" id="28548"/>
    <lineage>
        <taxon>Eukaryota</taxon>
        <taxon>Fungi</taxon>
        <taxon>Dikarya</taxon>
        <taxon>Ascomycota</taxon>
        <taxon>Pezizomycotina</taxon>
        <taxon>Leotiomycetes</taxon>
        <taxon>Helotiales</taxon>
        <taxon>Sclerotiniaceae</taxon>
        <taxon>Sclerotinia</taxon>
    </lineage>
</organism>
<feature type="region of interest" description="Disordered" evidence="1">
    <location>
        <begin position="216"/>
        <end position="242"/>
    </location>
</feature>
<feature type="domain" description="DUF7918" evidence="2">
    <location>
        <begin position="59"/>
        <end position="272"/>
    </location>
</feature>
<name>A0A8H2ZK63_9HELO</name>
<accession>A0A8H2ZK63</accession>
<sequence>MPRHKNAPRPEPTPPNHKLAKGIHHPWVPGITAQIISKSREAFPNHDAREKEPMIAGNEDSEYYRLHTITKYIAVTNNASFSIHLKVDRPYPKTMDCSRLQFEIFVDGEFVWNEWCSRPDYQRHGKGVWESTVDGMKVGKGRSCEVSGFRFSAIKTNDERLNSTVLQRIKASMSKIGKIEIRVYKTKYGKLGGDVMNNKKAFRNKHNINVPEKALKGAEAKSHGTALGEARKTSRGTVLSNAQKHDERPMVVFVFLYRSEEALKAMHIIERTPTPSRSSSPEIIDHGSSDSTATHASLARQMAEIEQMRRELAEQMASLQRSSTNSVGRGDQSSSRKRIKREEDDKPGGSQKLVKRRRAEKGKGKITVDLTGDSEDEGAKSPRVSSDDEGLRSNELVEDDDDYDDDDNLFVRDNRA</sequence>
<dbReference type="PANTHER" id="PTHR36223">
    <property type="entry name" value="BETA-LACTAMASE-TYPE TRANSPEPTIDASE FOLD DOMAIN CONTAINING PROTEIN"/>
    <property type="match status" value="1"/>
</dbReference>
<dbReference type="Pfam" id="PF25534">
    <property type="entry name" value="DUF7918"/>
    <property type="match status" value="1"/>
</dbReference>
<evidence type="ECO:0000256" key="1">
    <source>
        <dbReference type="SAM" id="MobiDB-lite"/>
    </source>
</evidence>
<dbReference type="AlphaFoldDB" id="A0A8H2ZK63"/>
<dbReference type="InterPro" id="IPR057678">
    <property type="entry name" value="DUF7918"/>
</dbReference>
<dbReference type="EMBL" id="CAJHIA010000007">
    <property type="protein sequence ID" value="CAD6441752.1"/>
    <property type="molecule type" value="Genomic_DNA"/>
</dbReference>
<dbReference type="OrthoDB" id="3364132at2759"/>